<name>A0ABR8JLX2_9BACT</name>
<sequence length="441" mass="51278">MKEQLQNNEWSLFSSIQTVAYYSPLGDYIMLNKVNETTLSEILNTDKLSFDNIKNISIINHEWQHWVDYTSTLWGMKKMVNMYNAYNAWLNGKESEFLHIKILFNEFKQDKYYYYYTQVKNKIYGNGKDVWKMGMTIGHRFNEDGQLNMKKPLLLVNFASSADIDIARVPVSIASMLECNAMFQELATKSLFIESLEENDKIIEILELDRYIYKWLYDPNMILYTVVTHLTANTLRINRPLMAIHIASIISNLVLNLPEKAIRQMKLPVTALLHGQAGVNMFSNRDKGYLFFLILENYAIEHPDKLDFVVDDLLKSSNLPNPMQLEEIILDEINSYTKTSAIDGPLNDLMMEKINTGKILLNIKGSVLNRQSSITTRDLLANKIDFPNFLCSDTYIDTEHLSINKIINNAKINGKIDYNEWYKIYEFCEPKFREFVEVCGV</sequence>
<proteinExistence type="predicted"/>
<accession>A0ABR8JLX2</accession>
<gene>
    <name evidence="1" type="ORF">IC231_16895</name>
</gene>
<evidence type="ECO:0000313" key="2">
    <source>
        <dbReference type="Proteomes" id="UP000642468"/>
    </source>
</evidence>
<reference evidence="1 2" key="1">
    <citation type="submission" date="2020-09" db="EMBL/GenBank/DDBJ databases">
        <authorList>
            <person name="Kim M.K."/>
        </authorList>
    </citation>
    <scope>NUCLEOTIDE SEQUENCE [LARGE SCALE GENOMIC DNA]</scope>
    <source>
        <strain evidence="1 2">BT646</strain>
    </source>
</reference>
<organism evidence="1 2">
    <name type="scientific">Hymenobacter duratus</name>
    <dbReference type="NCBI Taxonomy" id="2771356"/>
    <lineage>
        <taxon>Bacteria</taxon>
        <taxon>Pseudomonadati</taxon>
        <taxon>Bacteroidota</taxon>
        <taxon>Cytophagia</taxon>
        <taxon>Cytophagales</taxon>
        <taxon>Hymenobacteraceae</taxon>
        <taxon>Hymenobacter</taxon>
    </lineage>
</organism>
<protein>
    <submittedName>
        <fullName evidence="1">Uncharacterized protein</fullName>
    </submittedName>
</protein>
<evidence type="ECO:0000313" key="1">
    <source>
        <dbReference type="EMBL" id="MBD2716728.1"/>
    </source>
</evidence>
<dbReference type="Proteomes" id="UP000642468">
    <property type="component" value="Unassembled WGS sequence"/>
</dbReference>
<comment type="caution">
    <text evidence="1">The sequence shown here is derived from an EMBL/GenBank/DDBJ whole genome shotgun (WGS) entry which is preliminary data.</text>
</comment>
<keyword evidence="2" id="KW-1185">Reference proteome</keyword>
<dbReference type="EMBL" id="JACWZZ010000004">
    <property type="protein sequence ID" value="MBD2716728.1"/>
    <property type="molecule type" value="Genomic_DNA"/>
</dbReference>